<evidence type="ECO:0000259" key="3">
    <source>
        <dbReference type="SMART" id="SM00822"/>
    </source>
</evidence>
<reference evidence="4 5" key="1">
    <citation type="submission" date="2020-07" db="EMBL/GenBank/DDBJ databases">
        <title>Sequencing the genomes of 1000 actinobacteria strains.</title>
        <authorList>
            <person name="Klenk H.-P."/>
        </authorList>
    </citation>
    <scope>NUCLEOTIDE SEQUENCE [LARGE SCALE GENOMIC DNA]</scope>
    <source>
        <strain evidence="4 5">DSM 45763</strain>
    </source>
</reference>
<dbReference type="Pfam" id="PF13561">
    <property type="entry name" value="adh_short_C2"/>
    <property type="match status" value="1"/>
</dbReference>
<evidence type="ECO:0000256" key="1">
    <source>
        <dbReference type="ARBA" id="ARBA00006484"/>
    </source>
</evidence>
<dbReference type="FunFam" id="3.40.50.720:FF:000084">
    <property type="entry name" value="Short-chain dehydrogenase reductase"/>
    <property type="match status" value="1"/>
</dbReference>
<dbReference type="InterPro" id="IPR036291">
    <property type="entry name" value="NAD(P)-bd_dom_sf"/>
</dbReference>
<evidence type="ECO:0000313" key="4">
    <source>
        <dbReference type="EMBL" id="NYF40277.1"/>
    </source>
</evidence>
<protein>
    <submittedName>
        <fullName evidence="4">NAD(P)-dependent dehydrogenase (Short-subunit alcohol dehydrogenase family)</fullName>
    </submittedName>
</protein>
<accession>A0A852URU8</accession>
<comment type="caution">
    <text evidence="4">The sequence shown here is derived from an EMBL/GenBank/DDBJ whole genome shotgun (WGS) entry which is preliminary data.</text>
</comment>
<dbReference type="Proteomes" id="UP000576393">
    <property type="component" value="Unassembled WGS sequence"/>
</dbReference>
<dbReference type="PRINTS" id="PR00080">
    <property type="entry name" value="SDRFAMILY"/>
</dbReference>
<evidence type="ECO:0000313" key="5">
    <source>
        <dbReference type="Proteomes" id="UP000576393"/>
    </source>
</evidence>
<dbReference type="InterPro" id="IPR002347">
    <property type="entry name" value="SDR_fam"/>
</dbReference>
<dbReference type="InterPro" id="IPR020904">
    <property type="entry name" value="Sc_DH/Rdtase_CS"/>
</dbReference>
<dbReference type="SMART" id="SM00822">
    <property type="entry name" value="PKS_KR"/>
    <property type="match status" value="1"/>
</dbReference>
<dbReference type="PANTHER" id="PTHR43639:SF1">
    <property type="entry name" value="SHORT-CHAIN DEHYDROGENASE_REDUCTASE FAMILY PROTEIN"/>
    <property type="match status" value="1"/>
</dbReference>
<gene>
    <name evidence="4" type="ORF">HDA43_002436</name>
</gene>
<dbReference type="PRINTS" id="PR00081">
    <property type="entry name" value="GDHRDH"/>
</dbReference>
<dbReference type="PROSITE" id="PS00061">
    <property type="entry name" value="ADH_SHORT"/>
    <property type="match status" value="1"/>
</dbReference>
<feature type="domain" description="Ketoreductase" evidence="3">
    <location>
        <begin position="5"/>
        <end position="187"/>
    </location>
</feature>
<dbReference type="GO" id="GO:0016491">
    <property type="term" value="F:oxidoreductase activity"/>
    <property type="evidence" value="ECO:0007669"/>
    <property type="project" value="UniProtKB-KW"/>
</dbReference>
<proteinExistence type="inferred from homology"/>
<keyword evidence="5" id="KW-1185">Reference proteome</keyword>
<name>A0A852URU8_9ACTN</name>
<sequence length="266" mass="27052">MAGPRHVLVTGAASGIGAGICELFASAEGARITAVDVRADTLADLAGRLRADHGADVGEIVADLAGADAAAELLDRAWRDRGPVDVVVNAAGIYPATPFLEMTAAQWDRVQNVNVRAPMLVTAAFGRACAAAGRTGSVVNIASGAALRARPGAAHYCTSKAALEMLTKAAAVELGPLGVRVNAVSPGFVTVDSAANPVTEEYADAVSANPLGRRGLPLDIARAVRWLAGQEAEWVTGTVVRVDGGASAGTTALPLHWKGTSEVQTA</sequence>
<evidence type="ECO:0000256" key="2">
    <source>
        <dbReference type="ARBA" id="ARBA00023002"/>
    </source>
</evidence>
<dbReference type="InterPro" id="IPR057326">
    <property type="entry name" value="KR_dom"/>
</dbReference>
<dbReference type="SUPFAM" id="SSF51735">
    <property type="entry name" value="NAD(P)-binding Rossmann-fold domains"/>
    <property type="match status" value="1"/>
</dbReference>
<dbReference type="AlphaFoldDB" id="A0A852URU8"/>
<keyword evidence="2" id="KW-0560">Oxidoreductase</keyword>
<dbReference type="Gene3D" id="3.40.50.720">
    <property type="entry name" value="NAD(P)-binding Rossmann-like Domain"/>
    <property type="match status" value="1"/>
</dbReference>
<dbReference type="RefSeq" id="WP_179819878.1">
    <property type="nucleotide sequence ID" value="NZ_JACCCO010000001.1"/>
</dbReference>
<dbReference type="EMBL" id="JACCCO010000001">
    <property type="protein sequence ID" value="NYF40277.1"/>
    <property type="molecule type" value="Genomic_DNA"/>
</dbReference>
<dbReference type="PANTHER" id="PTHR43639">
    <property type="entry name" value="OXIDOREDUCTASE, SHORT-CHAIN DEHYDROGENASE/REDUCTASE FAMILY (AFU_ORTHOLOGUE AFUA_5G02870)"/>
    <property type="match status" value="1"/>
</dbReference>
<organism evidence="4 5">
    <name type="scientific">Streptosporangium sandarakinum</name>
    <dbReference type="NCBI Taxonomy" id="1260955"/>
    <lineage>
        <taxon>Bacteria</taxon>
        <taxon>Bacillati</taxon>
        <taxon>Actinomycetota</taxon>
        <taxon>Actinomycetes</taxon>
        <taxon>Streptosporangiales</taxon>
        <taxon>Streptosporangiaceae</taxon>
        <taxon>Streptosporangium</taxon>
    </lineage>
</organism>
<dbReference type="CDD" id="cd05233">
    <property type="entry name" value="SDR_c"/>
    <property type="match status" value="1"/>
</dbReference>
<comment type="similarity">
    <text evidence="1">Belongs to the short-chain dehydrogenases/reductases (SDR) family.</text>
</comment>